<keyword evidence="4" id="KW-1185">Reference proteome</keyword>
<dbReference type="InterPro" id="IPR036291">
    <property type="entry name" value="NAD(P)-bd_dom_sf"/>
</dbReference>
<dbReference type="PANTHER" id="PTHR43157">
    <property type="entry name" value="PHOSPHATIDYLINOSITOL-GLYCAN BIOSYNTHESIS CLASS F PROTEIN-RELATED"/>
    <property type="match status" value="1"/>
</dbReference>
<proteinExistence type="predicted"/>
<dbReference type="PRINTS" id="PR00081">
    <property type="entry name" value="GDHRDH"/>
</dbReference>
<evidence type="ECO:0000256" key="2">
    <source>
        <dbReference type="SAM" id="MobiDB-lite"/>
    </source>
</evidence>
<protein>
    <submittedName>
        <fullName evidence="3">Uncharacterized protein</fullName>
    </submittedName>
</protein>
<comment type="caution">
    <text evidence="3">The sequence shown here is derived from an EMBL/GenBank/DDBJ whole genome shotgun (WGS) entry which is preliminary data.</text>
</comment>
<reference evidence="3 4" key="1">
    <citation type="journal article" date="2020" name="ISME J.">
        <title>Uncovering the hidden diversity of litter-decomposition mechanisms in mushroom-forming fungi.</title>
        <authorList>
            <person name="Floudas D."/>
            <person name="Bentzer J."/>
            <person name="Ahren D."/>
            <person name="Johansson T."/>
            <person name="Persson P."/>
            <person name="Tunlid A."/>
        </authorList>
    </citation>
    <scope>NUCLEOTIDE SEQUENCE [LARGE SCALE GENOMIC DNA]</scope>
    <source>
        <strain evidence="3 4">CBS 291.85</strain>
    </source>
</reference>
<gene>
    <name evidence="3" type="ORF">D9758_011883</name>
</gene>
<dbReference type="EMBL" id="JAACJM010000108">
    <property type="protein sequence ID" value="KAF5345779.1"/>
    <property type="molecule type" value="Genomic_DNA"/>
</dbReference>
<dbReference type="SUPFAM" id="SSF51735">
    <property type="entry name" value="NAD(P)-binding Rossmann-fold domains"/>
    <property type="match status" value="1"/>
</dbReference>
<accession>A0A8H5FQU8</accession>
<dbReference type="GO" id="GO:0016491">
    <property type="term" value="F:oxidoreductase activity"/>
    <property type="evidence" value="ECO:0007669"/>
    <property type="project" value="UniProtKB-KW"/>
</dbReference>
<evidence type="ECO:0000256" key="1">
    <source>
        <dbReference type="ARBA" id="ARBA00023002"/>
    </source>
</evidence>
<dbReference type="Gene3D" id="3.40.50.720">
    <property type="entry name" value="NAD(P)-binding Rossmann-like Domain"/>
    <property type="match status" value="1"/>
</dbReference>
<feature type="region of interest" description="Disordered" evidence="2">
    <location>
        <begin position="1"/>
        <end position="30"/>
    </location>
</feature>
<sequence length="386" mass="42568">MQRRSPTTPVAGVEASGIKPPPFSTSPETNLSLQTFRSSITFKMKYSQEDFQREQKAGMPPVAKADLTGKTVIITGANVGIGFEATKHLANMNPGKLVLVCRNATKGEEAAAVIKKETNFDRVEAWTMDQGDFSSISAFASRVEKDLDRVDILVANAGVADPKYSTTGDGWEQHLQVNHLGPTLLALLLLPKMMETAKKHNTIPRFVSVASDNHHWIDIEKQVIEAPNSMELASSKEYCSPSVMAGRYPASKLINLLAMRALDSRLPQTPPPVLFVTVSPGFCHSSLRRNLEPGPLLERMEKMLAIAFTTEEGSRQLVFGAVADEEENKLRASKAFIMKSKLQEPSDWVLSEDGKRAEEKIWNDTVEILGKVDNRVQKVVSEYLSA</sequence>
<dbReference type="Pfam" id="PF00106">
    <property type="entry name" value="adh_short"/>
    <property type="match status" value="1"/>
</dbReference>
<evidence type="ECO:0000313" key="3">
    <source>
        <dbReference type="EMBL" id="KAF5345779.1"/>
    </source>
</evidence>
<dbReference type="PANTHER" id="PTHR43157:SF31">
    <property type="entry name" value="PHOSPHATIDYLINOSITOL-GLYCAN BIOSYNTHESIS CLASS F PROTEIN"/>
    <property type="match status" value="1"/>
</dbReference>
<dbReference type="OrthoDB" id="542013at2759"/>
<organism evidence="3 4">
    <name type="scientific">Tetrapyrgos nigripes</name>
    <dbReference type="NCBI Taxonomy" id="182062"/>
    <lineage>
        <taxon>Eukaryota</taxon>
        <taxon>Fungi</taxon>
        <taxon>Dikarya</taxon>
        <taxon>Basidiomycota</taxon>
        <taxon>Agaricomycotina</taxon>
        <taxon>Agaricomycetes</taxon>
        <taxon>Agaricomycetidae</taxon>
        <taxon>Agaricales</taxon>
        <taxon>Marasmiineae</taxon>
        <taxon>Marasmiaceae</taxon>
        <taxon>Tetrapyrgos</taxon>
    </lineage>
</organism>
<name>A0A8H5FQU8_9AGAR</name>
<dbReference type="Proteomes" id="UP000559256">
    <property type="component" value="Unassembled WGS sequence"/>
</dbReference>
<evidence type="ECO:0000313" key="4">
    <source>
        <dbReference type="Proteomes" id="UP000559256"/>
    </source>
</evidence>
<dbReference type="AlphaFoldDB" id="A0A8H5FQU8"/>
<dbReference type="InterPro" id="IPR002347">
    <property type="entry name" value="SDR_fam"/>
</dbReference>
<keyword evidence="1" id="KW-0560">Oxidoreductase</keyword>